<evidence type="ECO:0000313" key="9">
    <source>
        <dbReference type="Proteomes" id="UP000759443"/>
    </source>
</evidence>
<dbReference type="PANTHER" id="PTHR22911">
    <property type="entry name" value="ACYL-MALONYL CONDENSING ENZYME-RELATED"/>
    <property type="match status" value="1"/>
</dbReference>
<dbReference type="Proteomes" id="UP000759443">
    <property type="component" value="Unassembled WGS sequence"/>
</dbReference>
<feature type="domain" description="EamA" evidence="7">
    <location>
        <begin position="161"/>
        <end position="291"/>
    </location>
</feature>
<feature type="transmembrane region" description="Helical" evidence="6">
    <location>
        <begin position="41"/>
        <end position="59"/>
    </location>
</feature>
<sequence>MPTTDPNPLRGISLKIASIVFFLAMQSAIKLVGTGIAPGQITFYRSAFAIIPIIGYLLWRGDLRQALATKNPVGHLKRGVIGILSMGAGFYGLRLLPLPDAIALGYAMPLIAVVFAAIFLGETVRVYRWTAVLIGMVGVTIISWPKLTLFSESGMHSDLAMGSIAVLLSAVLGAAAMLQVRQLVREENTSTIVLYFSVTASLLSLVTLFFGWEPLPLRSLGLMVIAGFSGGIAQILLTQSYRYADVSTIAPFEYSSIILGSGIAFFVFDEVPEISTAVGAAVVVGAGLFIIYREHQLGLERRAARRASAPQN</sequence>
<dbReference type="InterPro" id="IPR037185">
    <property type="entry name" value="EmrE-like"/>
</dbReference>
<proteinExistence type="inferred from homology"/>
<feature type="domain" description="EamA" evidence="7">
    <location>
        <begin position="10"/>
        <end position="143"/>
    </location>
</feature>
<protein>
    <submittedName>
        <fullName evidence="8">S-adenosylmethionine uptake transporter</fullName>
    </submittedName>
</protein>
<evidence type="ECO:0000256" key="3">
    <source>
        <dbReference type="ARBA" id="ARBA00022692"/>
    </source>
</evidence>
<evidence type="ECO:0000313" key="8">
    <source>
        <dbReference type="EMBL" id="MBP1850873.1"/>
    </source>
</evidence>
<dbReference type="PANTHER" id="PTHR22911:SF6">
    <property type="entry name" value="SOLUTE CARRIER FAMILY 35 MEMBER G1"/>
    <property type="match status" value="1"/>
</dbReference>
<keyword evidence="4 6" id="KW-1133">Transmembrane helix</keyword>
<feature type="transmembrane region" description="Helical" evidence="6">
    <location>
        <begin position="79"/>
        <end position="96"/>
    </location>
</feature>
<dbReference type="InterPro" id="IPR000620">
    <property type="entry name" value="EamA_dom"/>
</dbReference>
<feature type="transmembrane region" description="Helical" evidence="6">
    <location>
        <begin position="127"/>
        <end position="147"/>
    </location>
</feature>
<comment type="caution">
    <text evidence="8">The sequence shown here is derived from an EMBL/GenBank/DDBJ whole genome shotgun (WGS) entry which is preliminary data.</text>
</comment>
<keyword evidence="3 6" id="KW-0812">Transmembrane</keyword>
<accession>A0ABS4DYV3</accession>
<comment type="similarity">
    <text evidence="2">Belongs to the drug/metabolite transporter (DMT) superfamily. 10 TMS drug/metabolite exporter (DME) (TC 2.A.7.3) family.</text>
</comment>
<dbReference type="SUPFAM" id="SSF103481">
    <property type="entry name" value="Multidrug resistance efflux transporter EmrE"/>
    <property type="match status" value="2"/>
</dbReference>
<reference evidence="8 9" key="1">
    <citation type="submission" date="2021-03" db="EMBL/GenBank/DDBJ databases">
        <title>Genomic Encyclopedia of Type Strains, Phase IV (KMG-IV): sequencing the most valuable type-strain genomes for metagenomic binning, comparative biology and taxonomic classification.</title>
        <authorList>
            <person name="Goeker M."/>
        </authorList>
    </citation>
    <scope>NUCLEOTIDE SEQUENCE [LARGE SCALE GENOMIC DNA]</scope>
    <source>
        <strain evidence="8 9">DSM 21600</strain>
    </source>
</reference>
<feature type="transmembrane region" description="Helical" evidence="6">
    <location>
        <begin position="12"/>
        <end position="29"/>
    </location>
</feature>
<organism evidence="8 9">
    <name type="scientific">Rhizobium halophytocola</name>
    <dbReference type="NCBI Taxonomy" id="735519"/>
    <lineage>
        <taxon>Bacteria</taxon>
        <taxon>Pseudomonadati</taxon>
        <taxon>Pseudomonadota</taxon>
        <taxon>Alphaproteobacteria</taxon>
        <taxon>Hyphomicrobiales</taxon>
        <taxon>Rhizobiaceae</taxon>
        <taxon>Rhizobium/Agrobacterium group</taxon>
        <taxon>Rhizobium</taxon>
    </lineage>
</organism>
<dbReference type="Pfam" id="PF00892">
    <property type="entry name" value="EamA"/>
    <property type="match status" value="2"/>
</dbReference>
<evidence type="ECO:0000256" key="2">
    <source>
        <dbReference type="ARBA" id="ARBA00009853"/>
    </source>
</evidence>
<evidence type="ECO:0000256" key="5">
    <source>
        <dbReference type="ARBA" id="ARBA00023136"/>
    </source>
</evidence>
<feature type="transmembrane region" description="Helical" evidence="6">
    <location>
        <begin position="274"/>
        <end position="292"/>
    </location>
</feature>
<evidence type="ECO:0000256" key="4">
    <source>
        <dbReference type="ARBA" id="ARBA00022989"/>
    </source>
</evidence>
<evidence type="ECO:0000256" key="1">
    <source>
        <dbReference type="ARBA" id="ARBA00004141"/>
    </source>
</evidence>
<keyword evidence="5 6" id="KW-0472">Membrane</keyword>
<feature type="transmembrane region" description="Helical" evidence="6">
    <location>
        <begin position="218"/>
        <end position="237"/>
    </location>
</feature>
<feature type="transmembrane region" description="Helical" evidence="6">
    <location>
        <begin position="192"/>
        <end position="212"/>
    </location>
</feature>
<dbReference type="RefSeq" id="WP_209945014.1">
    <property type="nucleotide sequence ID" value="NZ_JAGGJU010000005.1"/>
</dbReference>
<feature type="transmembrane region" description="Helical" evidence="6">
    <location>
        <begin position="159"/>
        <end position="180"/>
    </location>
</feature>
<feature type="transmembrane region" description="Helical" evidence="6">
    <location>
        <begin position="249"/>
        <end position="268"/>
    </location>
</feature>
<comment type="subcellular location">
    <subcellularLocation>
        <location evidence="1">Membrane</location>
        <topology evidence="1">Multi-pass membrane protein</topology>
    </subcellularLocation>
</comment>
<evidence type="ECO:0000256" key="6">
    <source>
        <dbReference type="SAM" id="Phobius"/>
    </source>
</evidence>
<evidence type="ECO:0000259" key="7">
    <source>
        <dbReference type="Pfam" id="PF00892"/>
    </source>
</evidence>
<gene>
    <name evidence="8" type="ORF">J2Z17_002310</name>
</gene>
<name>A0ABS4DYV3_9HYPH</name>
<dbReference type="EMBL" id="JAGGJU010000005">
    <property type="protein sequence ID" value="MBP1850873.1"/>
    <property type="molecule type" value="Genomic_DNA"/>
</dbReference>
<feature type="transmembrane region" description="Helical" evidence="6">
    <location>
        <begin position="102"/>
        <end position="120"/>
    </location>
</feature>
<keyword evidence="9" id="KW-1185">Reference proteome</keyword>